<gene>
    <name evidence="9" type="ORF">SAMN02745111_01871</name>
</gene>
<feature type="domain" description="PPIase FKBP-type" evidence="7">
    <location>
        <begin position="88"/>
        <end position="159"/>
    </location>
</feature>
<evidence type="ECO:0000256" key="4">
    <source>
        <dbReference type="ARBA" id="ARBA00023235"/>
    </source>
</evidence>
<evidence type="ECO:0000256" key="5">
    <source>
        <dbReference type="SAM" id="MobiDB-lite"/>
    </source>
</evidence>
<feature type="domain" description="Trigger factor C-terminal" evidence="8">
    <location>
        <begin position="198"/>
        <end position="358"/>
    </location>
</feature>
<evidence type="ECO:0000256" key="2">
    <source>
        <dbReference type="ARBA" id="ARBA00013194"/>
    </source>
</evidence>
<feature type="compositionally biased region" description="Acidic residues" evidence="5">
    <location>
        <begin position="397"/>
        <end position="414"/>
    </location>
</feature>
<dbReference type="Pfam" id="PF05698">
    <property type="entry name" value="Trigger_C"/>
    <property type="match status" value="1"/>
</dbReference>
<dbReference type="GO" id="GO:0015031">
    <property type="term" value="P:protein transport"/>
    <property type="evidence" value="ECO:0007669"/>
    <property type="project" value="InterPro"/>
</dbReference>
<evidence type="ECO:0000259" key="8">
    <source>
        <dbReference type="Pfam" id="PF05698"/>
    </source>
</evidence>
<evidence type="ECO:0000313" key="9">
    <source>
        <dbReference type="EMBL" id="SKA69503.1"/>
    </source>
</evidence>
<feature type="compositionally biased region" description="Acidic residues" evidence="5">
    <location>
        <begin position="369"/>
        <end position="390"/>
    </location>
</feature>
<dbReference type="InterPro" id="IPR008880">
    <property type="entry name" value="Trigger_fac_C"/>
</dbReference>
<dbReference type="EC" id="5.2.1.8" evidence="2"/>
<dbReference type="Gene3D" id="1.10.3120.10">
    <property type="entry name" value="Trigger factor, C-terminal domain"/>
    <property type="match status" value="1"/>
</dbReference>
<proteinExistence type="predicted"/>
<dbReference type="InterPro" id="IPR001179">
    <property type="entry name" value="PPIase_FKBP_dom"/>
</dbReference>
<dbReference type="OrthoDB" id="9767721at2"/>
<keyword evidence="6" id="KW-0812">Transmembrane</keyword>
<dbReference type="AlphaFoldDB" id="A0A1T4VWX7"/>
<feature type="region of interest" description="Disordered" evidence="5">
    <location>
        <begin position="366"/>
        <end position="414"/>
    </location>
</feature>
<evidence type="ECO:0000256" key="1">
    <source>
        <dbReference type="ARBA" id="ARBA00000971"/>
    </source>
</evidence>
<protein>
    <recommendedName>
        <fullName evidence="2">peptidylprolyl isomerase</fullName>
        <ecNumber evidence="2">5.2.1.8</ecNumber>
    </recommendedName>
</protein>
<keyword evidence="6" id="KW-1133">Transmembrane helix</keyword>
<evidence type="ECO:0000256" key="3">
    <source>
        <dbReference type="ARBA" id="ARBA00023110"/>
    </source>
</evidence>
<dbReference type="SUPFAM" id="SSF109998">
    <property type="entry name" value="Triger factor/SurA peptide-binding domain-like"/>
    <property type="match status" value="1"/>
</dbReference>
<evidence type="ECO:0000259" key="7">
    <source>
        <dbReference type="Pfam" id="PF00254"/>
    </source>
</evidence>
<sequence length="414" mass="47947">MKKFKGLIYPIIILIIAALLVGAIVYSRHKHPKSKEKFDNKNGYNVDDYIELGKYKGLEGTQEKVYITDEDVDSEIENELSEEVEVTEALKKGDFVNLNLTVKIDGQEVAELGESDYDFCIGDEDYCSELDSSLLGKKKGDAYTFKVADAANITSSNYEGDKYNGKEAEVYATINSAYNYIEHELTDEYVKEKFDANSVDEYKKSVKEKLEKDSEKDNAYAMKEDLFNKVVEDSKMKSYPEDLYDEVSEDAYSSLQEEASQWDMELEDFLKQFYDMKEDQKLDDFLKNYYEEQIKNELVLKAICKAENLEVTDDIYKKYIDEYVADYEYDSVESFEKDYTKDEIKESMVYDLVYDFLAENATVKMVEPSTEEDEELDDEYYEEDEEDTDEPVGLVPEEGDTEEISSEEGESESK</sequence>
<keyword evidence="3" id="KW-0697">Rotamase</keyword>
<keyword evidence="10" id="KW-1185">Reference proteome</keyword>
<dbReference type="Pfam" id="PF00254">
    <property type="entry name" value="FKBP_C"/>
    <property type="match status" value="1"/>
</dbReference>
<dbReference type="Proteomes" id="UP000190814">
    <property type="component" value="Unassembled WGS sequence"/>
</dbReference>
<evidence type="ECO:0000256" key="6">
    <source>
        <dbReference type="SAM" id="Phobius"/>
    </source>
</evidence>
<keyword evidence="4" id="KW-0413">Isomerase</keyword>
<feature type="transmembrane region" description="Helical" evidence="6">
    <location>
        <begin position="6"/>
        <end position="27"/>
    </location>
</feature>
<dbReference type="GO" id="GO:0006457">
    <property type="term" value="P:protein folding"/>
    <property type="evidence" value="ECO:0007669"/>
    <property type="project" value="InterPro"/>
</dbReference>
<dbReference type="InterPro" id="IPR027304">
    <property type="entry name" value="Trigger_fact/SurA_dom_sf"/>
</dbReference>
<reference evidence="9 10" key="1">
    <citation type="submission" date="2017-02" db="EMBL/GenBank/DDBJ databases">
        <authorList>
            <person name="Peterson S.W."/>
        </authorList>
    </citation>
    <scope>NUCLEOTIDE SEQUENCE [LARGE SCALE GENOMIC DNA]</scope>
    <source>
        <strain evidence="9 10">ATCC 35992</strain>
    </source>
</reference>
<accession>A0A1T4VWX7</accession>
<name>A0A1T4VWX7_9FIRM</name>
<dbReference type="GO" id="GO:0003755">
    <property type="term" value="F:peptidyl-prolyl cis-trans isomerase activity"/>
    <property type="evidence" value="ECO:0007669"/>
    <property type="project" value="UniProtKB-KW"/>
</dbReference>
<keyword evidence="6" id="KW-0472">Membrane</keyword>
<dbReference type="InterPro" id="IPR046357">
    <property type="entry name" value="PPIase_dom_sf"/>
</dbReference>
<dbReference type="STRING" id="39495.SAMN02745111_01871"/>
<dbReference type="EMBL" id="FUXZ01000011">
    <property type="protein sequence ID" value="SKA69503.1"/>
    <property type="molecule type" value="Genomic_DNA"/>
</dbReference>
<evidence type="ECO:0000313" key="10">
    <source>
        <dbReference type="Proteomes" id="UP000190814"/>
    </source>
</evidence>
<organism evidence="9 10">
    <name type="scientific">Eubacterium uniforme</name>
    <dbReference type="NCBI Taxonomy" id="39495"/>
    <lineage>
        <taxon>Bacteria</taxon>
        <taxon>Bacillati</taxon>
        <taxon>Bacillota</taxon>
        <taxon>Clostridia</taxon>
        <taxon>Eubacteriales</taxon>
        <taxon>Eubacteriaceae</taxon>
        <taxon>Eubacterium</taxon>
    </lineage>
</organism>
<dbReference type="RefSeq" id="WP_078766715.1">
    <property type="nucleotide sequence ID" value="NZ_FUXZ01000011.1"/>
</dbReference>
<comment type="catalytic activity">
    <reaction evidence="1">
        <text>[protein]-peptidylproline (omega=180) = [protein]-peptidylproline (omega=0)</text>
        <dbReference type="Rhea" id="RHEA:16237"/>
        <dbReference type="Rhea" id="RHEA-COMP:10747"/>
        <dbReference type="Rhea" id="RHEA-COMP:10748"/>
        <dbReference type="ChEBI" id="CHEBI:83833"/>
        <dbReference type="ChEBI" id="CHEBI:83834"/>
        <dbReference type="EC" id="5.2.1.8"/>
    </reaction>
</comment>
<dbReference type="SUPFAM" id="SSF54534">
    <property type="entry name" value="FKBP-like"/>
    <property type="match status" value="1"/>
</dbReference>
<dbReference type="Gene3D" id="3.10.50.40">
    <property type="match status" value="1"/>
</dbReference>
<dbReference type="InterPro" id="IPR037041">
    <property type="entry name" value="Trigger_fac_C_sf"/>
</dbReference>